<feature type="compositionally biased region" description="Polar residues" evidence="8">
    <location>
        <begin position="645"/>
        <end position="656"/>
    </location>
</feature>
<dbReference type="InterPro" id="IPR013783">
    <property type="entry name" value="Ig-like_fold"/>
</dbReference>
<evidence type="ECO:0000256" key="7">
    <source>
        <dbReference type="ARBA" id="ARBA00038361"/>
    </source>
</evidence>
<evidence type="ECO:0000313" key="11">
    <source>
        <dbReference type="Proteomes" id="UP001318040"/>
    </source>
</evidence>
<dbReference type="GO" id="GO:0033691">
    <property type="term" value="F:sialic acid binding"/>
    <property type="evidence" value="ECO:0007669"/>
    <property type="project" value="TreeGrafter"/>
</dbReference>
<evidence type="ECO:0000256" key="4">
    <source>
        <dbReference type="ARBA" id="ARBA00022889"/>
    </source>
</evidence>
<dbReference type="InterPro" id="IPR051036">
    <property type="entry name" value="SIGLEC"/>
</dbReference>
<evidence type="ECO:0000256" key="3">
    <source>
        <dbReference type="ARBA" id="ARBA00022734"/>
    </source>
</evidence>
<dbReference type="PANTHER" id="PTHR12035:SF125">
    <property type="entry name" value="SIALIC ACID-BINDING IG-LIKE LECTIN 5"/>
    <property type="match status" value="1"/>
</dbReference>
<organism evidence="11 12">
    <name type="scientific">Petromyzon marinus</name>
    <name type="common">Sea lamprey</name>
    <dbReference type="NCBI Taxonomy" id="7757"/>
    <lineage>
        <taxon>Eukaryota</taxon>
        <taxon>Metazoa</taxon>
        <taxon>Chordata</taxon>
        <taxon>Craniata</taxon>
        <taxon>Vertebrata</taxon>
        <taxon>Cyclostomata</taxon>
        <taxon>Hyperoartia</taxon>
        <taxon>Petromyzontiformes</taxon>
        <taxon>Petromyzontidae</taxon>
        <taxon>Petromyzon</taxon>
    </lineage>
</organism>
<dbReference type="GO" id="GO:0007155">
    <property type="term" value="P:cell adhesion"/>
    <property type="evidence" value="ECO:0007669"/>
    <property type="project" value="UniProtKB-KW"/>
</dbReference>
<dbReference type="InterPro" id="IPR013106">
    <property type="entry name" value="Ig_V-set"/>
</dbReference>
<dbReference type="GeneID" id="116947064"/>
<dbReference type="GO" id="GO:0005886">
    <property type="term" value="C:plasma membrane"/>
    <property type="evidence" value="ECO:0007669"/>
    <property type="project" value="TreeGrafter"/>
</dbReference>
<feature type="compositionally biased region" description="Polar residues" evidence="8">
    <location>
        <begin position="516"/>
        <end position="525"/>
    </location>
</feature>
<keyword evidence="5 9" id="KW-1133">Transmembrane helix</keyword>
<evidence type="ECO:0000259" key="10">
    <source>
        <dbReference type="PROSITE" id="PS50835"/>
    </source>
</evidence>
<comment type="similarity">
    <text evidence="7">Belongs to the immunoglobulin superfamily. SIGLEC (sialic acid binding Ig-like lectin) family.</text>
</comment>
<keyword evidence="11" id="KW-1185">Reference proteome</keyword>
<evidence type="ECO:0000256" key="5">
    <source>
        <dbReference type="ARBA" id="ARBA00022989"/>
    </source>
</evidence>
<name>A0AAJ7TI92_PETMA</name>
<dbReference type="AlphaFoldDB" id="A0AAJ7TI92"/>
<dbReference type="KEGG" id="pmrn:116947064"/>
<dbReference type="Pfam" id="PF07654">
    <property type="entry name" value="C1-set"/>
    <property type="match status" value="1"/>
</dbReference>
<sequence>MRMHFHVQGLAVFGRMWIGVICWFALRHHPEVTAEVAWEVNYGPKVVTFPGSTVILPCSFTFPESDGSKVTLAVWKKDYAHSGTNVYSLTSPVAWYKDRMSLAGDLKEKNCSLKIIDVQRSDASTYFFRFKVTNGFTGAEGITLEVKYPYEPRGIKVKFDPDKVTEGMNVTVTCENDSWPPAHNVTWFREMRNGLRESLATFGERITIPQVQVEDSGWYYCIATNTKGSGSSYKHLQVLCGGGVYSSVTYGAKVVHVTKGAQAMLPCSFCIQTITKSSHVEGFWLLNNARSFTDFVYRVSAKSTAIMDYQGRVSLPGDLTARNCSLLIEDIRISDERTYYFYLEVDGTRIIAKMGIDLKVTAVPGSVLAQQDVPALEIGQPASLSCSVANVYPRGSINITWCEDFITGGVITKTETALPDGTFNITSRLNFTPSADHDGKKCPCSVRGVNLPSMLQETITLHCEEKDHLDMVMLVAVGVVALGVLFILLIILLILRRRRRAKQSRPRECLHPELMSSAQPPSVNDCSPDANPRDVVQRARDTGYDKPTRVSADEAVYSNVEKKPRKANKGASSAQGLHRAGPAADGATLSDTAPSTLPQKQPRTLENENSVTYSKVSFMRKGPRVVLEHPRQEDQVEEARCGQADGQTTHPEQASRPSGDEDGPGAGYGRDGDEHAGLGDECAGVSDDDNGGDIVYATLSFGNAPGKD</sequence>
<feature type="compositionally biased region" description="Polar residues" evidence="8">
    <location>
        <begin position="589"/>
        <end position="615"/>
    </location>
</feature>
<gene>
    <name evidence="12" type="primary">LOC116947064</name>
</gene>
<feature type="compositionally biased region" description="Basic and acidic residues" evidence="8">
    <location>
        <begin position="626"/>
        <end position="640"/>
    </location>
</feature>
<feature type="region of interest" description="Disordered" evidence="8">
    <location>
        <begin position="504"/>
        <end position="708"/>
    </location>
</feature>
<keyword evidence="6 9" id="KW-0472">Membrane</keyword>
<feature type="transmembrane region" description="Helical" evidence="9">
    <location>
        <begin position="471"/>
        <end position="495"/>
    </location>
</feature>
<dbReference type="GO" id="GO:0030246">
    <property type="term" value="F:carbohydrate binding"/>
    <property type="evidence" value="ECO:0007669"/>
    <property type="project" value="UniProtKB-KW"/>
</dbReference>
<dbReference type="SMART" id="SM00409">
    <property type="entry name" value="IG"/>
    <property type="match status" value="3"/>
</dbReference>
<dbReference type="RefSeq" id="XP_032818349.1">
    <property type="nucleotide sequence ID" value="XM_032962458.1"/>
</dbReference>
<dbReference type="InterPro" id="IPR003599">
    <property type="entry name" value="Ig_sub"/>
</dbReference>
<keyword evidence="3" id="KW-0430">Lectin</keyword>
<dbReference type="PANTHER" id="PTHR12035">
    <property type="entry name" value="SIALIC ACID BINDING IMMUNOGLOBULIN-LIKE LECTIN"/>
    <property type="match status" value="1"/>
</dbReference>
<evidence type="ECO:0000256" key="6">
    <source>
        <dbReference type="ARBA" id="ARBA00023136"/>
    </source>
</evidence>
<dbReference type="InterPro" id="IPR003598">
    <property type="entry name" value="Ig_sub2"/>
</dbReference>
<dbReference type="Proteomes" id="UP001318040">
    <property type="component" value="Chromosome 29"/>
</dbReference>
<dbReference type="InterPro" id="IPR007110">
    <property type="entry name" value="Ig-like_dom"/>
</dbReference>
<accession>A0AAJ7TI92</accession>
<protein>
    <submittedName>
        <fullName evidence="12">Uncharacterized protein LOC116947064 isoform X1</fullName>
    </submittedName>
</protein>
<feature type="compositionally biased region" description="Basic and acidic residues" evidence="8">
    <location>
        <begin position="531"/>
        <end position="552"/>
    </location>
</feature>
<dbReference type="Gene3D" id="2.60.40.10">
    <property type="entry name" value="Immunoglobulins"/>
    <property type="match status" value="4"/>
</dbReference>
<keyword evidence="2 9" id="KW-0812">Transmembrane</keyword>
<dbReference type="Pfam" id="PF07686">
    <property type="entry name" value="V-set"/>
    <property type="match status" value="2"/>
</dbReference>
<feature type="domain" description="Ig-like" evidence="10">
    <location>
        <begin position="152"/>
        <end position="237"/>
    </location>
</feature>
<dbReference type="CDD" id="cd00098">
    <property type="entry name" value="IgC1"/>
    <property type="match status" value="1"/>
</dbReference>
<dbReference type="Pfam" id="PF13927">
    <property type="entry name" value="Ig_3"/>
    <property type="match status" value="1"/>
</dbReference>
<dbReference type="InterPro" id="IPR003597">
    <property type="entry name" value="Ig_C1-set"/>
</dbReference>
<reference evidence="12" key="1">
    <citation type="submission" date="2025-08" db="UniProtKB">
        <authorList>
            <consortium name="RefSeq"/>
        </authorList>
    </citation>
    <scope>IDENTIFICATION</scope>
    <source>
        <tissue evidence="12">Sperm</tissue>
    </source>
</reference>
<dbReference type="PROSITE" id="PS50835">
    <property type="entry name" value="IG_LIKE"/>
    <property type="match status" value="2"/>
</dbReference>
<proteinExistence type="inferred from homology"/>
<evidence type="ECO:0000313" key="12">
    <source>
        <dbReference type="RefSeq" id="XP_032818349.1"/>
    </source>
</evidence>
<dbReference type="SUPFAM" id="SSF48726">
    <property type="entry name" value="Immunoglobulin"/>
    <property type="match status" value="4"/>
</dbReference>
<dbReference type="InterPro" id="IPR036179">
    <property type="entry name" value="Ig-like_dom_sf"/>
</dbReference>
<comment type="subcellular location">
    <subcellularLocation>
        <location evidence="1">Membrane</location>
        <topology evidence="1">Single-pass type I membrane protein</topology>
    </subcellularLocation>
</comment>
<evidence type="ECO:0000256" key="1">
    <source>
        <dbReference type="ARBA" id="ARBA00004479"/>
    </source>
</evidence>
<evidence type="ECO:0000256" key="8">
    <source>
        <dbReference type="SAM" id="MobiDB-lite"/>
    </source>
</evidence>
<feature type="domain" description="Ig-like" evidence="10">
    <location>
        <begin position="364"/>
        <end position="460"/>
    </location>
</feature>
<keyword evidence="4" id="KW-0130">Cell adhesion</keyword>
<evidence type="ECO:0000256" key="2">
    <source>
        <dbReference type="ARBA" id="ARBA00022692"/>
    </source>
</evidence>
<dbReference type="SMART" id="SM00408">
    <property type="entry name" value="IGc2"/>
    <property type="match status" value="1"/>
</dbReference>
<evidence type="ECO:0000256" key="9">
    <source>
        <dbReference type="SAM" id="Phobius"/>
    </source>
</evidence>